<dbReference type="SMART" id="SM00304">
    <property type="entry name" value="HAMP"/>
    <property type="match status" value="1"/>
</dbReference>
<dbReference type="Proteomes" id="UP000054404">
    <property type="component" value="Unassembled WGS sequence"/>
</dbReference>
<dbReference type="CDD" id="cd00082">
    <property type="entry name" value="HisKA"/>
    <property type="match status" value="1"/>
</dbReference>
<proteinExistence type="predicted"/>
<dbReference type="GO" id="GO:0005886">
    <property type="term" value="C:plasma membrane"/>
    <property type="evidence" value="ECO:0007669"/>
    <property type="project" value="UniProtKB-SubCell"/>
</dbReference>
<dbReference type="InterPro" id="IPR036890">
    <property type="entry name" value="HATPase_C_sf"/>
</dbReference>
<dbReference type="InterPro" id="IPR003660">
    <property type="entry name" value="HAMP_dom"/>
</dbReference>
<keyword evidence="10 14" id="KW-1133">Transmembrane helix</keyword>
<dbReference type="GO" id="GO:0000155">
    <property type="term" value="F:phosphorelay sensor kinase activity"/>
    <property type="evidence" value="ECO:0007669"/>
    <property type="project" value="InterPro"/>
</dbReference>
<dbReference type="InterPro" id="IPR050428">
    <property type="entry name" value="TCS_sensor_his_kinase"/>
</dbReference>
<dbReference type="SUPFAM" id="SSF47384">
    <property type="entry name" value="Homodimeric domain of signal transducing histidine kinase"/>
    <property type="match status" value="1"/>
</dbReference>
<dbReference type="STRING" id="59561.AQZ59_01048"/>
<keyword evidence="6 14" id="KW-0812">Transmembrane</keyword>
<evidence type="ECO:0000313" key="17">
    <source>
        <dbReference type="EMBL" id="KTF04072.1"/>
    </source>
</evidence>
<dbReference type="EMBL" id="LNIZ01000004">
    <property type="protein sequence ID" value="KTF04072.1"/>
    <property type="molecule type" value="Genomic_DNA"/>
</dbReference>
<feature type="domain" description="HAMP" evidence="16">
    <location>
        <begin position="229"/>
        <end position="281"/>
    </location>
</feature>
<name>A0A0W1KJB2_9ACTO</name>
<dbReference type="EC" id="2.7.13.3" evidence="3"/>
<evidence type="ECO:0000256" key="10">
    <source>
        <dbReference type="ARBA" id="ARBA00022989"/>
    </source>
</evidence>
<dbReference type="Gene3D" id="6.10.340.10">
    <property type="match status" value="1"/>
</dbReference>
<dbReference type="GO" id="GO:0005524">
    <property type="term" value="F:ATP binding"/>
    <property type="evidence" value="ECO:0007669"/>
    <property type="project" value="UniProtKB-KW"/>
</dbReference>
<evidence type="ECO:0000259" key="16">
    <source>
        <dbReference type="PROSITE" id="PS50885"/>
    </source>
</evidence>
<dbReference type="Proteomes" id="UP001225576">
    <property type="component" value="Unassembled WGS sequence"/>
</dbReference>
<keyword evidence="19" id="KW-1185">Reference proteome</keyword>
<dbReference type="SMART" id="SM00387">
    <property type="entry name" value="HATPase_c"/>
    <property type="match status" value="1"/>
</dbReference>
<evidence type="ECO:0000256" key="9">
    <source>
        <dbReference type="ARBA" id="ARBA00022840"/>
    </source>
</evidence>
<dbReference type="CDD" id="cd00075">
    <property type="entry name" value="HATPase"/>
    <property type="match status" value="1"/>
</dbReference>
<sequence>MSALARERISATVRRLDSIRERWYSSLSLRVVALIVLAGIAGIVIMGLAISSQVRSSVFDNAVTTNVEQFSTDVQLAQDRFTASAPTAGRSQEVANQLVSSMYDPSRGLLGAVLIRTPDQEPLPTQIFEPATASATQVRSLVSADLRQLVTEGGQIGWQSVNLQSDGETIPGIVVGTTLDIRGSGSYELYAAYSLGNQQSLISTTIRVMWLSIAILLAILGVVSWAVTRWVLTPVRAASRGAQLLADGEFDTRMEVRGSDEIAQLAESFNQMAESLETQFTQMERISKVQTEFVSAVSHELRSPVTTVRMAGQLIYDHREDLPAGLKRAAELQYNQLLNLDATLADLLEISRYDAGGMTLATEPADVGSLVADEIEAADPLAVSNGVTVTYEAMGDTIAEIEPRRVRRVARNLLVNALEHAEGNPVDVVVAANDTAVAVRVQDHGVGVSPEQISHVFDRFWRADSSRVRKSGGTGLGLTIAREDAQIHGGTIEVAGELGVGSTFLFTLPKVPHQDFVPPLPLEVPEPLPAEAPEVAEPTASGPFNVVVEEDPDAAVELRLDVKSQEES</sequence>
<dbReference type="PANTHER" id="PTHR45436:SF5">
    <property type="entry name" value="SENSOR HISTIDINE KINASE TRCS"/>
    <property type="match status" value="1"/>
</dbReference>
<keyword evidence="9" id="KW-0067">ATP-binding</keyword>
<dbReference type="FunFam" id="3.30.565.10:FF:000013">
    <property type="entry name" value="Two-component sensor histidine kinase"/>
    <property type="match status" value="1"/>
</dbReference>
<evidence type="ECO:0000256" key="8">
    <source>
        <dbReference type="ARBA" id="ARBA00022777"/>
    </source>
</evidence>
<dbReference type="InterPro" id="IPR003661">
    <property type="entry name" value="HisK_dim/P_dom"/>
</dbReference>
<evidence type="ECO:0000313" key="18">
    <source>
        <dbReference type="EMBL" id="MDK8601501.1"/>
    </source>
</evidence>
<keyword evidence="5 17" id="KW-0808">Transferase</keyword>
<dbReference type="PROSITE" id="PS50109">
    <property type="entry name" value="HIS_KIN"/>
    <property type="match status" value="1"/>
</dbReference>
<evidence type="ECO:0000256" key="4">
    <source>
        <dbReference type="ARBA" id="ARBA00022553"/>
    </source>
</evidence>
<dbReference type="InterPro" id="IPR036097">
    <property type="entry name" value="HisK_dim/P_sf"/>
</dbReference>
<dbReference type="InterPro" id="IPR003594">
    <property type="entry name" value="HATPase_dom"/>
</dbReference>
<dbReference type="Pfam" id="PF02518">
    <property type="entry name" value="HATPase_c"/>
    <property type="match status" value="1"/>
</dbReference>
<evidence type="ECO:0000256" key="3">
    <source>
        <dbReference type="ARBA" id="ARBA00012438"/>
    </source>
</evidence>
<dbReference type="PROSITE" id="PS50885">
    <property type="entry name" value="HAMP"/>
    <property type="match status" value="1"/>
</dbReference>
<dbReference type="InterPro" id="IPR047669">
    <property type="entry name" value="MtrAB_MtrB"/>
</dbReference>
<evidence type="ECO:0000256" key="12">
    <source>
        <dbReference type="ARBA" id="ARBA00023136"/>
    </source>
</evidence>
<evidence type="ECO:0000256" key="11">
    <source>
        <dbReference type="ARBA" id="ARBA00023012"/>
    </source>
</evidence>
<dbReference type="PRINTS" id="PR00344">
    <property type="entry name" value="BCTRLSENSOR"/>
</dbReference>
<comment type="caution">
    <text evidence="17">The sequence shown here is derived from an EMBL/GenBank/DDBJ whole genome shotgun (WGS) entry which is preliminary data.</text>
</comment>
<keyword evidence="8 17" id="KW-0418">Kinase</keyword>
<dbReference type="AlphaFoldDB" id="A0A0W1KJB2"/>
<dbReference type="PATRIC" id="fig|59561.3.peg.1038"/>
<evidence type="ECO:0000256" key="13">
    <source>
        <dbReference type="ARBA" id="ARBA00035305"/>
    </source>
</evidence>
<dbReference type="PANTHER" id="PTHR45436">
    <property type="entry name" value="SENSOR HISTIDINE KINASE YKOH"/>
    <property type="match status" value="1"/>
</dbReference>
<dbReference type="Gene3D" id="1.10.287.130">
    <property type="match status" value="1"/>
</dbReference>
<dbReference type="SUPFAM" id="SSF158472">
    <property type="entry name" value="HAMP domain-like"/>
    <property type="match status" value="1"/>
</dbReference>
<dbReference type="InterPro" id="IPR004358">
    <property type="entry name" value="Sig_transdc_His_kin-like_C"/>
</dbReference>
<feature type="transmembrane region" description="Helical" evidence="14">
    <location>
        <begin position="27"/>
        <end position="50"/>
    </location>
</feature>
<dbReference type="Pfam" id="PF00512">
    <property type="entry name" value="HisKA"/>
    <property type="match status" value="1"/>
</dbReference>
<reference evidence="18" key="2">
    <citation type="submission" date="2023-05" db="EMBL/GenBank/DDBJ databases">
        <title>Genomic Catalog of Human Bladder Bacteria.</title>
        <authorList>
            <person name="Du J."/>
        </authorList>
    </citation>
    <scope>NUCLEOTIDE SEQUENCE</scope>
    <source>
        <strain evidence="18">UMB1304A</strain>
    </source>
</reference>
<dbReference type="Pfam" id="PF00672">
    <property type="entry name" value="HAMP"/>
    <property type="match status" value="1"/>
</dbReference>
<dbReference type="OrthoDB" id="9786919at2"/>
<dbReference type="Gene3D" id="3.30.565.10">
    <property type="entry name" value="Histidine kinase-like ATPase, C-terminal domain"/>
    <property type="match status" value="1"/>
</dbReference>
<dbReference type="EMBL" id="JASPDQ010000005">
    <property type="protein sequence ID" value="MDK8601501.1"/>
    <property type="molecule type" value="Genomic_DNA"/>
</dbReference>
<evidence type="ECO:0000256" key="7">
    <source>
        <dbReference type="ARBA" id="ARBA00022741"/>
    </source>
</evidence>
<dbReference type="NCBIfam" id="NF040691">
    <property type="entry name" value="MtrAB_MtrB"/>
    <property type="match status" value="1"/>
</dbReference>
<dbReference type="CDD" id="cd06225">
    <property type="entry name" value="HAMP"/>
    <property type="match status" value="1"/>
</dbReference>
<gene>
    <name evidence="17" type="primary">mtrB</name>
    <name evidence="17" type="ORF">AQZ59_01048</name>
    <name evidence="18" type="ORF">QP858_03370</name>
</gene>
<dbReference type="SUPFAM" id="SSF55874">
    <property type="entry name" value="ATPase domain of HSP90 chaperone/DNA topoisomerase II/histidine kinase"/>
    <property type="match status" value="1"/>
</dbReference>
<evidence type="ECO:0000313" key="19">
    <source>
        <dbReference type="Proteomes" id="UP000054404"/>
    </source>
</evidence>
<keyword evidence="4" id="KW-0597">Phosphoprotein</keyword>
<evidence type="ECO:0000259" key="15">
    <source>
        <dbReference type="PROSITE" id="PS50109"/>
    </source>
</evidence>
<evidence type="ECO:0000256" key="2">
    <source>
        <dbReference type="ARBA" id="ARBA00004236"/>
    </source>
</evidence>
<evidence type="ECO:0000256" key="1">
    <source>
        <dbReference type="ARBA" id="ARBA00000085"/>
    </source>
</evidence>
<dbReference type="RefSeq" id="WP_068538825.1">
    <property type="nucleotide sequence ID" value="NZ_CALTZF010000016.1"/>
</dbReference>
<accession>A0A0W1KJB2</accession>
<dbReference type="InterPro" id="IPR005467">
    <property type="entry name" value="His_kinase_dom"/>
</dbReference>
<organism evidence="17 19">
    <name type="scientific">Trueperella bernardiae</name>
    <dbReference type="NCBI Taxonomy" id="59561"/>
    <lineage>
        <taxon>Bacteria</taxon>
        <taxon>Bacillati</taxon>
        <taxon>Actinomycetota</taxon>
        <taxon>Actinomycetes</taxon>
        <taxon>Actinomycetales</taxon>
        <taxon>Actinomycetaceae</taxon>
        <taxon>Trueperella</taxon>
    </lineage>
</organism>
<comment type="subcellular location">
    <subcellularLocation>
        <location evidence="2">Cell membrane</location>
    </subcellularLocation>
</comment>
<feature type="domain" description="Histidine kinase" evidence="15">
    <location>
        <begin position="296"/>
        <end position="512"/>
    </location>
</feature>
<protein>
    <recommendedName>
        <fullName evidence="13">Sensor histidine kinase MtrB</fullName>
        <ecNumber evidence="3">2.7.13.3</ecNumber>
    </recommendedName>
</protein>
<comment type="catalytic activity">
    <reaction evidence="1">
        <text>ATP + protein L-histidine = ADP + protein N-phospho-L-histidine.</text>
        <dbReference type="EC" id="2.7.13.3"/>
    </reaction>
</comment>
<evidence type="ECO:0000256" key="6">
    <source>
        <dbReference type="ARBA" id="ARBA00022692"/>
    </source>
</evidence>
<reference evidence="17 19" key="1">
    <citation type="submission" date="2015-11" db="EMBL/GenBank/DDBJ databases">
        <title>Draft Genome Sequence of the Type Strain Trueperella bernardiae LCDC 89-0504T, Isolated from Blood Culture.</title>
        <authorList>
            <person name="Bernier A.-M."/>
            <person name="Bernard K."/>
        </authorList>
    </citation>
    <scope>NUCLEOTIDE SEQUENCE [LARGE SCALE GENOMIC DNA]</scope>
    <source>
        <strain evidence="17 19">LCDC 89-0504</strain>
    </source>
</reference>
<keyword evidence="12 14" id="KW-0472">Membrane</keyword>
<keyword evidence="11" id="KW-0902">Two-component regulatory system</keyword>
<evidence type="ECO:0000256" key="5">
    <source>
        <dbReference type="ARBA" id="ARBA00022679"/>
    </source>
</evidence>
<feature type="transmembrane region" description="Helical" evidence="14">
    <location>
        <begin position="208"/>
        <end position="227"/>
    </location>
</feature>
<evidence type="ECO:0000256" key="14">
    <source>
        <dbReference type="SAM" id="Phobius"/>
    </source>
</evidence>
<dbReference type="SMART" id="SM00388">
    <property type="entry name" value="HisKA"/>
    <property type="match status" value="1"/>
</dbReference>
<keyword evidence="7" id="KW-0547">Nucleotide-binding</keyword>